<keyword evidence="2" id="KW-1185">Reference proteome</keyword>
<dbReference type="Proteomes" id="UP000256512">
    <property type="component" value="Unassembled WGS sequence"/>
</dbReference>
<reference evidence="1 2" key="1">
    <citation type="journal article" date="2006" name="Int. J. Syst. Evol. Microbiol.">
        <title>Chryseobacterium piscium sp. nov., isolated from fish of the South Atlantic Ocean off South Africa.</title>
        <authorList>
            <person name="de Beer H."/>
            <person name="Hugo C.J."/>
            <person name="Jooste P.J."/>
            <person name="Vancanneyt M."/>
            <person name="Coenye T."/>
            <person name="Vandamme P."/>
        </authorList>
    </citation>
    <scope>NUCLEOTIDE SEQUENCE [LARGE SCALE GENOMIC DNA]</scope>
    <source>
        <strain evidence="1 2">CCUG 51923</strain>
    </source>
</reference>
<protein>
    <submittedName>
        <fullName evidence="1">Uncharacterized protein</fullName>
    </submittedName>
</protein>
<organism evidence="1 2">
    <name type="scientific">Chryseobacterium piscium</name>
    <dbReference type="NCBI Taxonomy" id="333702"/>
    <lineage>
        <taxon>Bacteria</taxon>
        <taxon>Pseudomonadati</taxon>
        <taxon>Bacteroidota</taxon>
        <taxon>Flavobacteriia</taxon>
        <taxon>Flavobacteriales</taxon>
        <taxon>Weeksellaceae</taxon>
        <taxon>Chryseobacterium group</taxon>
        <taxon>Chryseobacterium</taxon>
    </lineage>
</organism>
<dbReference type="AlphaFoldDB" id="A0A3D9BU86"/>
<gene>
    <name evidence="1" type="ORF">DRF62_02265</name>
</gene>
<name>A0A3D9BU86_9FLAO</name>
<dbReference type="EMBL" id="QNVS01000003">
    <property type="protein sequence ID" value="REC57002.1"/>
    <property type="molecule type" value="Genomic_DNA"/>
</dbReference>
<comment type="caution">
    <text evidence="1">The sequence shown here is derived from an EMBL/GenBank/DDBJ whole genome shotgun (WGS) entry which is preliminary data.</text>
</comment>
<evidence type="ECO:0000313" key="2">
    <source>
        <dbReference type="Proteomes" id="UP000256512"/>
    </source>
</evidence>
<sequence>MNTTVINHRARTITTYEVTPEVVESVKDLFSIFHSDVEPIYSLGFQRYSELSKAKYKRVSQAMLISGVHVNDLMNVLKSKLEAMTEAEFKAFKKA</sequence>
<proteinExistence type="predicted"/>
<accession>A0A3D9BU86</accession>
<dbReference type="RefSeq" id="WP_115948900.1">
    <property type="nucleotide sequence ID" value="NZ_QNVS01000003.1"/>
</dbReference>
<evidence type="ECO:0000313" key="1">
    <source>
        <dbReference type="EMBL" id="REC57002.1"/>
    </source>
</evidence>